<evidence type="ECO:0000313" key="1">
    <source>
        <dbReference type="EMBL" id="QJD29639.1"/>
    </source>
</evidence>
<protein>
    <recommendedName>
        <fullName evidence="3">Cytochrome c family protein</fullName>
    </recommendedName>
</protein>
<evidence type="ECO:0000313" key="2">
    <source>
        <dbReference type="Proteomes" id="UP000503004"/>
    </source>
</evidence>
<name>A0A858Q714_9GAMM</name>
<dbReference type="SUPFAM" id="SSF48695">
    <property type="entry name" value="Multiheme cytochromes"/>
    <property type="match status" value="2"/>
</dbReference>
<proteinExistence type="predicted"/>
<accession>A0A858Q714</accession>
<sequence>MNTSVSATTSPFTFIALIVPVLLGALFTIASAAERPATPKDFEHLNTGFPLRGAHEHLTCEQCHVRGIFKGTPRRCIGCHQLATDIEASKKSPNHIPTTEDCDVCHNDFLPNVSWQLVNMNHAGIVNNCASCHNNVFAPGKPPNHIPTNAPCETCHRSTIAWAGARFDHVGVSAGCGQCHNNVTVAGKPANHIPTGQACETCHVSTAAWSAVRMNHEGIASGCARCHNNVLAVGQPRNHIPVPATPCETCHNPAQFHTFAGARMDHTGANITHGCQRCHEAGNIYGITSRPAPPHPQPNVAPDCSQCHLNTHSFLPVFTR</sequence>
<dbReference type="RefSeq" id="WP_169602924.1">
    <property type="nucleotide sequence ID" value="NZ_CP046565.1"/>
</dbReference>
<evidence type="ECO:0008006" key="3">
    <source>
        <dbReference type="Google" id="ProtNLM"/>
    </source>
</evidence>
<organism evidence="1 2">
    <name type="scientific">Methylococcus geothermalis</name>
    <dbReference type="NCBI Taxonomy" id="2681310"/>
    <lineage>
        <taxon>Bacteria</taxon>
        <taxon>Pseudomonadati</taxon>
        <taxon>Pseudomonadota</taxon>
        <taxon>Gammaproteobacteria</taxon>
        <taxon>Methylococcales</taxon>
        <taxon>Methylococcaceae</taxon>
        <taxon>Methylococcus</taxon>
    </lineage>
</organism>
<reference evidence="2" key="1">
    <citation type="submission" date="2019-12" db="EMBL/GenBank/DDBJ databases">
        <authorList>
            <person name="Awala S.I."/>
            <person name="Rhee S.K."/>
        </authorList>
    </citation>
    <scope>NUCLEOTIDE SEQUENCE [LARGE SCALE GENOMIC DNA]</scope>
    <source>
        <strain evidence="2">IM1</strain>
    </source>
</reference>
<dbReference type="KEGG" id="metu:GNH96_06430"/>
<dbReference type="Proteomes" id="UP000503004">
    <property type="component" value="Chromosome"/>
</dbReference>
<gene>
    <name evidence="1" type="ORF">GNH96_06430</name>
</gene>
<dbReference type="AlphaFoldDB" id="A0A858Q714"/>
<dbReference type="EMBL" id="CP046565">
    <property type="protein sequence ID" value="QJD29639.1"/>
    <property type="molecule type" value="Genomic_DNA"/>
</dbReference>
<dbReference type="Gene3D" id="3.90.10.10">
    <property type="entry name" value="Cytochrome C3"/>
    <property type="match status" value="3"/>
</dbReference>
<keyword evidence="2" id="KW-1185">Reference proteome</keyword>
<dbReference type="InterPro" id="IPR036280">
    <property type="entry name" value="Multihaem_cyt_sf"/>
</dbReference>